<evidence type="ECO:0000259" key="2">
    <source>
        <dbReference type="PROSITE" id="PS51462"/>
    </source>
</evidence>
<dbReference type="SUPFAM" id="SSF55811">
    <property type="entry name" value="Nudix"/>
    <property type="match status" value="1"/>
</dbReference>
<dbReference type="PANTHER" id="PTHR13622">
    <property type="entry name" value="THIAMIN PYROPHOSPHOKINASE"/>
    <property type="match status" value="1"/>
</dbReference>
<dbReference type="eggNOG" id="KOG4313">
    <property type="taxonomic scope" value="Eukaryota"/>
</dbReference>
<sequence length="283" mass="30352">GHVPGFAARVAECNEITEADLEAYVPLIVAGKAVGLMQPSFADELVRHGDGVFAMDPDAAQTVEQRTAAAANVMAALRDAGVITGWRDELFPVNESYGEPPVMLVERAAASLLGIRAYGVHVNGYTTAPDGTLRLWVARRSMTKPTWPGKLDHLVAGGLPHGVAPGECVVKECGEEASVPVELAKTATPVGVITYNANYLGCCKRDVLFCYDLELPADFDPVAADGEVESFELFDIPRLMDTVSSTDEFKTNCAVVIIDFLVRHGYLSPEEPGYAALVKSLRQ</sequence>
<dbReference type="PANTHER" id="PTHR13622:SF8">
    <property type="entry name" value="THIAMIN PYROPHOSPHOKINASE 1"/>
    <property type="match status" value="1"/>
</dbReference>
<comment type="function">
    <text evidence="1">Probably mediates the hydrolysis of some nucleoside diphosphate derivatives.</text>
</comment>
<dbReference type="GeneID" id="8241492"/>
<feature type="domain" description="Nudix hydrolase" evidence="2">
    <location>
        <begin position="117"/>
        <end position="259"/>
    </location>
</feature>
<dbReference type="EMBL" id="CP001323">
    <property type="protein sequence ID" value="ACO61064.1"/>
    <property type="molecule type" value="Genomic_DNA"/>
</dbReference>
<evidence type="ECO:0000256" key="1">
    <source>
        <dbReference type="ARBA" id="ARBA00003778"/>
    </source>
</evidence>
<dbReference type="STRING" id="296587.C1DZ75"/>
<dbReference type="GO" id="GO:0044715">
    <property type="term" value="F:8-oxo-dGDP phosphatase activity"/>
    <property type="evidence" value="ECO:0007669"/>
    <property type="project" value="UniProtKB-ARBA"/>
</dbReference>
<evidence type="ECO:0000313" key="3">
    <source>
        <dbReference type="EMBL" id="ACO61064.1"/>
    </source>
</evidence>
<dbReference type="InterPro" id="IPR031804">
    <property type="entry name" value="DUF4743"/>
</dbReference>
<dbReference type="FunCoup" id="C1DZ75">
    <property type="interactions" value="689"/>
</dbReference>
<dbReference type="Pfam" id="PF00293">
    <property type="entry name" value="NUDIX"/>
    <property type="match status" value="1"/>
</dbReference>
<dbReference type="CDD" id="cd03676">
    <property type="entry name" value="NUDIX_Tnr3_like"/>
    <property type="match status" value="1"/>
</dbReference>
<keyword evidence="3" id="KW-0808">Transferase</keyword>
<dbReference type="InterPro" id="IPR015797">
    <property type="entry name" value="NUDIX_hydrolase-like_dom_sf"/>
</dbReference>
<accession>C1DZ75</accession>
<dbReference type="OrthoDB" id="10261522at2759"/>
<dbReference type="OMA" id="NLAKECW"/>
<dbReference type="FunFam" id="3.90.79.10:FF:000019">
    <property type="entry name" value="Thiamin pyrophosphokinase, putative"/>
    <property type="match status" value="1"/>
</dbReference>
<dbReference type="AlphaFoldDB" id="C1DZ75"/>
<dbReference type="Pfam" id="PF15916">
    <property type="entry name" value="DUF4743"/>
    <property type="match status" value="1"/>
</dbReference>
<feature type="non-terminal residue" evidence="3">
    <location>
        <position position="1"/>
    </location>
</feature>
<dbReference type="RefSeq" id="XP_002499806.1">
    <property type="nucleotide sequence ID" value="XM_002499760.1"/>
</dbReference>
<protein>
    <submittedName>
        <fullName evidence="3">Thiamine pyrophosphokinase</fullName>
    </submittedName>
</protein>
<organism evidence="3 4">
    <name type="scientific">Micromonas commoda (strain RCC299 / NOUM17 / CCMP2709)</name>
    <name type="common">Picoplanktonic green alga</name>
    <dbReference type="NCBI Taxonomy" id="296587"/>
    <lineage>
        <taxon>Eukaryota</taxon>
        <taxon>Viridiplantae</taxon>
        <taxon>Chlorophyta</taxon>
        <taxon>Mamiellophyceae</taxon>
        <taxon>Mamiellales</taxon>
        <taxon>Mamiellaceae</taxon>
        <taxon>Micromonas</taxon>
    </lineage>
</organism>
<gene>
    <name evidence="3" type="ORF">MICPUN_113989</name>
</gene>
<reference evidence="3 4" key="1">
    <citation type="journal article" date="2009" name="Science">
        <title>Green evolution and dynamic adaptations revealed by genomes of the marine picoeukaryotes Micromonas.</title>
        <authorList>
            <person name="Worden A.Z."/>
            <person name="Lee J.H."/>
            <person name="Mock T."/>
            <person name="Rouze P."/>
            <person name="Simmons M.P."/>
            <person name="Aerts A.L."/>
            <person name="Allen A.E."/>
            <person name="Cuvelier M.L."/>
            <person name="Derelle E."/>
            <person name="Everett M.V."/>
            <person name="Foulon E."/>
            <person name="Grimwood J."/>
            <person name="Gundlach H."/>
            <person name="Henrissat B."/>
            <person name="Napoli C."/>
            <person name="McDonald S.M."/>
            <person name="Parker M.S."/>
            <person name="Rombauts S."/>
            <person name="Salamov A."/>
            <person name="Von Dassow P."/>
            <person name="Badger J.H."/>
            <person name="Coutinho P.M."/>
            <person name="Demir E."/>
            <person name="Dubchak I."/>
            <person name="Gentemann C."/>
            <person name="Eikrem W."/>
            <person name="Gready J.E."/>
            <person name="John U."/>
            <person name="Lanier W."/>
            <person name="Lindquist E.A."/>
            <person name="Lucas S."/>
            <person name="Mayer K.F."/>
            <person name="Moreau H."/>
            <person name="Not F."/>
            <person name="Otillar R."/>
            <person name="Panaud O."/>
            <person name="Pangilinan J."/>
            <person name="Paulsen I."/>
            <person name="Piegu B."/>
            <person name="Poliakov A."/>
            <person name="Robbens S."/>
            <person name="Schmutz J."/>
            <person name="Toulza E."/>
            <person name="Wyss T."/>
            <person name="Zelensky A."/>
            <person name="Zhou K."/>
            <person name="Armbrust E.V."/>
            <person name="Bhattacharya D."/>
            <person name="Goodenough U.W."/>
            <person name="Van de Peer Y."/>
            <person name="Grigoriev I.V."/>
        </authorList>
    </citation>
    <scope>NUCLEOTIDE SEQUENCE [LARGE SCALE GENOMIC DNA]</scope>
    <source>
        <strain evidence="4">RCC299 / NOUM17</strain>
    </source>
</reference>
<proteinExistence type="predicted"/>
<dbReference type="PROSITE" id="PS51462">
    <property type="entry name" value="NUDIX"/>
    <property type="match status" value="1"/>
</dbReference>
<dbReference type="GO" id="GO:0016301">
    <property type="term" value="F:kinase activity"/>
    <property type="evidence" value="ECO:0007669"/>
    <property type="project" value="UniProtKB-KW"/>
</dbReference>
<dbReference type="KEGG" id="mis:MICPUN_113989"/>
<keyword evidence="3" id="KW-0418">Kinase</keyword>
<dbReference type="Proteomes" id="UP000002009">
    <property type="component" value="Chromosome 2"/>
</dbReference>
<dbReference type="InParanoid" id="C1DZ75"/>
<dbReference type="InterPro" id="IPR000086">
    <property type="entry name" value="NUDIX_hydrolase_dom"/>
</dbReference>
<evidence type="ECO:0000313" key="4">
    <source>
        <dbReference type="Proteomes" id="UP000002009"/>
    </source>
</evidence>
<keyword evidence="4" id="KW-1185">Reference proteome</keyword>
<name>C1DZ75_MICCC</name>
<dbReference type="Gene3D" id="3.90.79.10">
    <property type="entry name" value="Nucleoside Triphosphate Pyrophosphohydrolase"/>
    <property type="match status" value="1"/>
</dbReference>